<dbReference type="Proteomes" id="UP000182740">
    <property type="component" value="Unassembled WGS sequence"/>
</dbReference>
<evidence type="ECO:0000313" key="2">
    <source>
        <dbReference type="Proteomes" id="UP000182740"/>
    </source>
</evidence>
<keyword evidence="2" id="KW-1185">Reference proteome</keyword>
<organism evidence="1 2">
    <name type="scientific">Amycolatopsis australiensis</name>
    <dbReference type="NCBI Taxonomy" id="546364"/>
    <lineage>
        <taxon>Bacteria</taxon>
        <taxon>Bacillati</taxon>
        <taxon>Actinomycetota</taxon>
        <taxon>Actinomycetes</taxon>
        <taxon>Pseudonocardiales</taxon>
        <taxon>Pseudonocardiaceae</taxon>
        <taxon>Amycolatopsis</taxon>
    </lineage>
</organism>
<sequence>MGLWPAAVKSAASPWTVHELAPDDARADLVRRAVENEYLHVHLLAVRLPYERRWTSRYHCSLTSYIRLEHASLTPAEFLLTTSPASMRGITGDKLARVPIGPTRLAGPVPYLGGPLDMEIGLFAIKEKDLAEPYLNFLQSVGELAGVSFVAPALSLIRPLKDGVNALIGTRDSVLEVGAVRTFTPVRTGVFAVLATTFAALAGRRCVLSDDVLCWRDGSPVTDVAHVVFSIEASTTRADWARLPEVGSVYAALMSAARADRLQAAKKLLAQFERTVLLSPDLIESDAETIIAAAKRKIERAMPAAGQTLSHIDLPAFVDLGVFPEAASEPANRNLVTVPD</sequence>
<reference evidence="2" key="1">
    <citation type="submission" date="2016-11" db="EMBL/GenBank/DDBJ databases">
        <authorList>
            <person name="Varghese N."/>
            <person name="Submissions S."/>
        </authorList>
    </citation>
    <scope>NUCLEOTIDE SEQUENCE [LARGE SCALE GENOMIC DNA]</scope>
    <source>
        <strain evidence="2">DSM 44671</strain>
    </source>
</reference>
<gene>
    <name evidence="1" type="ORF">SAMN04489730_8355</name>
</gene>
<accession>A0A1K1T6B5</accession>
<dbReference type="EMBL" id="FPJG01000006">
    <property type="protein sequence ID" value="SFW92054.1"/>
    <property type="molecule type" value="Genomic_DNA"/>
</dbReference>
<name>A0A1K1T6B5_9PSEU</name>
<evidence type="ECO:0000313" key="1">
    <source>
        <dbReference type="EMBL" id="SFW92054.1"/>
    </source>
</evidence>
<dbReference type="AlphaFoldDB" id="A0A1K1T6B5"/>
<protein>
    <submittedName>
        <fullName evidence="1">Uncharacterized protein</fullName>
    </submittedName>
</protein>
<proteinExistence type="predicted"/>